<accession>A0A2K9E433</accession>
<name>A0A2K9E433_9FIRM</name>
<dbReference type="Proteomes" id="UP000233534">
    <property type="component" value="Chromosome"/>
</dbReference>
<gene>
    <name evidence="1" type="ORF">HVS_13075</name>
</gene>
<evidence type="ECO:0000313" key="1">
    <source>
        <dbReference type="EMBL" id="AUG58487.1"/>
    </source>
</evidence>
<organism evidence="1 2">
    <name type="scientific">Acetivibrio saccincola</name>
    <dbReference type="NCBI Taxonomy" id="1677857"/>
    <lineage>
        <taxon>Bacteria</taxon>
        <taxon>Bacillati</taxon>
        <taxon>Bacillota</taxon>
        <taxon>Clostridia</taxon>
        <taxon>Eubacteriales</taxon>
        <taxon>Oscillospiraceae</taxon>
        <taxon>Acetivibrio</taxon>
    </lineage>
</organism>
<reference evidence="1 2" key="1">
    <citation type="submission" date="2017-12" db="EMBL/GenBank/DDBJ databases">
        <title>Complete genome sequence of Herbivorax saccincola GGR1, a novel Cellulosome-producing hydrolytic bacterium in a thermophilic biogas plant, established by Illumina and Nanopore MinION sequencing.</title>
        <authorList>
            <person name="Pechtl A."/>
            <person name="Ruckert C."/>
            <person name="Koeck D.E."/>
            <person name="Maus I."/>
            <person name="Winkler A."/>
            <person name="Kalinowski J."/>
            <person name="Puhler A."/>
            <person name="Schwarz W.W."/>
            <person name="Zverlov V.V."/>
            <person name="Schluter A."/>
            <person name="Liebl W."/>
        </authorList>
    </citation>
    <scope>NUCLEOTIDE SEQUENCE [LARGE SCALE GENOMIC DNA]</scope>
    <source>
        <strain evidence="2">SR1</strain>
    </source>
</reference>
<protein>
    <submittedName>
        <fullName evidence="1">Uncharacterized protein</fullName>
    </submittedName>
</protein>
<dbReference type="EMBL" id="CP025197">
    <property type="protein sequence ID" value="AUG58487.1"/>
    <property type="molecule type" value="Genomic_DNA"/>
</dbReference>
<keyword evidence="2" id="KW-1185">Reference proteome</keyword>
<proteinExistence type="predicted"/>
<sequence length="38" mass="4264">MVDDPLLILISHDASIVIKVPKAFSIFLRLTSVSTYFL</sequence>
<dbReference type="AlphaFoldDB" id="A0A2K9E433"/>
<evidence type="ECO:0000313" key="2">
    <source>
        <dbReference type="Proteomes" id="UP000233534"/>
    </source>
</evidence>
<dbReference type="KEGG" id="hsc:HVS_13075"/>